<dbReference type="PANTHER" id="PTHR45828">
    <property type="entry name" value="CYTOCHROME B561/FERRIC REDUCTASE TRANSMEMBRANE"/>
    <property type="match status" value="1"/>
</dbReference>
<dbReference type="Gene3D" id="2.60.40.4060">
    <property type="entry name" value="Reeler domain"/>
    <property type="match status" value="1"/>
</dbReference>
<evidence type="ECO:0000256" key="2">
    <source>
        <dbReference type="ARBA" id="ARBA00008501"/>
    </source>
</evidence>
<evidence type="ECO:0000259" key="10">
    <source>
        <dbReference type="Pfam" id="PF02014"/>
    </source>
</evidence>
<keyword evidence="8" id="KW-0044">Antibiotic</keyword>
<evidence type="ECO:0000256" key="4">
    <source>
        <dbReference type="ARBA" id="ARBA00022529"/>
    </source>
</evidence>
<feature type="compositionally biased region" description="Polar residues" evidence="9">
    <location>
        <begin position="255"/>
        <end position="280"/>
    </location>
</feature>
<dbReference type="GO" id="GO:0016020">
    <property type="term" value="C:membrane"/>
    <property type="evidence" value="ECO:0007669"/>
    <property type="project" value="TreeGrafter"/>
</dbReference>
<dbReference type="InterPro" id="IPR027417">
    <property type="entry name" value="P-loop_NTPase"/>
</dbReference>
<keyword evidence="11" id="KW-1185">Reference proteome</keyword>
<feature type="domain" description="Reelin" evidence="10">
    <location>
        <begin position="21"/>
        <end position="159"/>
    </location>
</feature>
<dbReference type="GO" id="GO:0045087">
    <property type="term" value="P:innate immune response"/>
    <property type="evidence" value="ECO:0007669"/>
    <property type="project" value="UniProtKB-KW"/>
</dbReference>
<comment type="subcellular location">
    <subcellularLocation>
        <location evidence="1">Secreted</location>
    </subcellularLocation>
</comment>
<keyword evidence="5" id="KW-0399">Innate immunity</keyword>
<keyword evidence="7" id="KW-0391">Immunity</keyword>
<dbReference type="KEGG" id="cvn:111114264"/>
<dbReference type="GeneID" id="111114264"/>
<evidence type="ECO:0000313" key="11">
    <source>
        <dbReference type="Proteomes" id="UP000694844"/>
    </source>
</evidence>
<evidence type="ECO:0000256" key="7">
    <source>
        <dbReference type="ARBA" id="ARBA00022859"/>
    </source>
</evidence>
<dbReference type="GO" id="GO:0042742">
    <property type="term" value="P:defense response to bacterium"/>
    <property type="evidence" value="ECO:0007669"/>
    <property type="project" value="UniProtKB-KW"/>
</dbReference>
<comment type="similarity">
    <text evidence="2">Belongs to the insect defense protein family.</text>
</comment>
<proteinExistence type="inferred from homology"/>
<organism evidence="11 12">
    <name type="scientific">Crassostrea virginica</name>
    <name type="common">Eastern oyster</name>
    <dbReference type="NCBI Taxonomy" id="6565"/>
    <lineage>
        <taxon>Eukaryota</taxon>
        <taxon>Metazoa</taxon>
        <taxon>Spiralia</taxon>
        <taxon>Lophotrochozoa</taxon>
        <taxon>Mollusca</taxon>
        <taxon>Bivalvia</taxon>
        <taxon>Autobranchia</taxon>
        <taxon>Pteriomorphia</taxon>
        <taxon>Ostreida</taxon>
        <taxon>Ostreoidea</taxon>
        <taxon>Ostreidae</taxon>
        <taxon>Crassostrea</taxon>
    </lineage>
</organism>
<dbReference type="Pfam" id="PF02014">
    <property type="entry name" value="Reeler"/>
    <property type="match status" value="1"/>
</dbReference>
<evidence type="ECO:0000256" key="6">
    <source>
        <dbReference type="ARBA" id="ARBA00022729"/>
    </source>
</evidence>
<accession>A0A8B8BZJ5</accession>
<dbReference type="Gene3D" id="3.40.50.300">
    <property type="entry name" value="P-loop containing nucleotide triphosphate hydrolases"/>
    <property type="match status" value="1"/>
</dbReference>
<feature type="compositionally biased region" description="Polar residues" evidence="9">
    <location>
        <begin position="317"/>
        <end position="330"/>
    </location>
</feature>
<dbReference type="InterPro" id="IPR051237">
    <property type="entry name" value="Ferric-chelate_Red/DefProt"/>
</dbReference>
<evidence type="ECO:0000256" key="9">
    <source>
        <dbReference type="SAM" id="MobiDB-lite"/>
    </source>
</evidence>
<dbReference type="SUPFAM" id="SSF52540">
    <property type="entry name" value="P-loop containing nucleoside triphosphate hydrolases"/>
    <property type="match status" value="1"/>
</dbReference>
<name>A0A8B8BZJ5_CRAVI</name>
<keyword evidence="3" id="KW-0964">Secreted</keyword>
<dbReference type="Proteomes" id="UP000694844">
    <property type="component" value="Chromosome 9"/>
</dbReference>
<evidence type="ECO:0000256" key="8">
    <source>
        <dbReference type="ARBA" id="ARBA00023022"/>
    </source>
</evidence>
<keyword evidence="4" id="KW-0929">Antimicrobial</keyword>
<dbReference type="AlphaFoldDB" id="A0A8B8BZJ5"/>
<dbReference type="OrthoDB" id="6063987at2759"/>
<evidence type="ECO:0000256" key="3">
    <source>
        <dbReference type="ARBA" id="ARBA00022525"/>
    </source>
</evidence>
<evidence type="ECO:0000313" key="12">
    <source>
        <dbReference type="RefSeq" id="XP_022308256.1"/>
    </source>
</evidence>
<dbReference type="InterPro" id="IPR042307">
    <property type="entry name" value="Reeler_sf"/>
</dbReference>
<dbReference type="InterPro" id="IPR002861">
    <property type="entry name" value="Reeler_dom"/>
</dbReference>
<feature type="region of interest" description="Disordered" evidence="9">
    <location>
        <begin position="250"/>
        <end position="280"/>
    </location>
</feature>
<keyword evidence="6" id="KW-0732">Signal</keyword>
<evidence type="ECO:0000256" key="1">
    <source>
        <dbReference type="ARBA" id="ARBA00004613"/>
    </source>
</evidence>
<dbReference type="GO" id="GO:0005576">
    <property type="term" value="C:extracellular region"/>
    <property type="evidence" value="ECO:0007669"/>
    <property type="project" value="UniProtKB-SubCell"/>
</dbReference>
<feature type="region of interest" description="Disordered" evidence="9">
    <location>
        <begin position="299"/>
        <end position="330"/>
    </location>
</feature>
<dbReference type="RefSeq" id="XP_022308256.1">
    <property type="nucleotide sequence ID" value="XM_022452548.1"/>
</dbReference>
<protein>
    <submittedName>
        <fullName evidence="12">Uncharacterized protein LOC111114264</fullName>
    </submittedName>
</protein>
<dbReference type="PANTHER" id="PTHR45828:SF9">
    <property type="entry name" value="CELL WALL INTEGRITY AND STRESS RESPONSE COMPONENT 4-LIKE-RELATED"/>
    <property type="match status" value="1"/>
</dbReference>
<sequence>MCCRFSVLSYPQGAPVRTESCVNLQPVHTDPLSNQPVQNQKGTTKPYRILVSQQQYQTCTTTQQCGLQPLQVSIQGQGGLFRGFIVQARTPSGGSRSWGQFFPLQTGDSKVIQCQNDLTLTHTANNDKNIIRFAWIPEPGMRDQVQFVATVVQNLRTIYPGVYSAQLRPVGVQAEDRAHRMGQRDMVNVHYLVARGTADDHLWPLVQKKLAVLSKAGLSKEDFSSADTKTMKDSRQSDLMQFFEESFMEDSFDETTSPENNQTQPTETMTNPNSTDQKVTNQKEGVKLKTNQNLFNFFGAPKDQSKSVSAAGVISKEGTSTKGTSQTAEG</sequence>
<reference evidence="12" key="1">
    <citation type="submission" date="2025-08" db="UniProtKB">
        <authorList>
            <consortium name="RefSeq"/>
        </authorList>
    </citation>
    <scope>IDENTIFICATION</scope>
    <source>
        <tissue evidence="12">Whole sample</tissue>
    </source>
</reference>
<gene>
    <name evidence="12" type="primary">LOC111114264</name>
</gene>
<dbReference type="CDD" id="cd08544">
    <property type="entry name" value="Reeler"/>
    <property type="match status" value="1"/>
</dbReference>
<evidence type="ECO:0000256" key="5">
    <source>
        <dbReference type="ARBA" id="ARBA00022588"/>
    </source>
</evidence>